<dbReference type="Proteomes" id="UP000738349">
    <property type="component" value="Unassembled WGS sequence"/>
</dbReference>
<protein>
    <submittedName>
        <fullName evidence="2">Uncharacterized protein</fullName>
    </submittedName>
</protein>
<gene>
    <name evidence="2" type="ORF">EDB81DRAFT_227858</name>
</gene>
<evidence type="ECO:0000313" key="2">
    <source>
        <dbReference type="EMBL" id="KAH7121331.1"/>
    </source>
</evidence>
<name>A0A9P9DMN5_9HYPO</name>
<feature type="region of interest" description="Disordered" evidence="1">
    <location>
        <begin position="1"/>
        <end position="20"/>
    </location>
</feature>
<evidence type="ECO:0000256" key="1">
    <source>
        <dbReference type="SAM" id="MobiDB-lite"/>
    </source>
</evidence>
<reference evidence="2" key="1">
    <citation type="journal article" date="2021" name="Nat. Commun.">
        <title>Genetic determinants of endophytism in the Arabidopsis root mycobiome.</title>
        <authorList>
            <person name="Mesny F."/>
            <person name="Miyauchi S."/>
            <person name="Thiergart T."/>
            <person name="Pickel B."/>
            <person name="Atanasova L."/>
            <person name="Karlsson M."/>
            <person name="Huettel B."/>
            <person name="Barry K.W."/>
            <person name="Haridas S."/>
            <person name="Chen C."/>
            <person name="Bauer D."/>
            <person name="Andreopoulos W."/>
            <person name="Pangilinan J."/>
            <person name="LaButti K."/>
            <person name="Riley R."/>
            <person name="Lipzen A."/>
            <person name="Clum A."/>
            <person name="Drula E."/>
            <person name="Henrissat B."/>
            <person name="Kohler A."/>
            <person name="Grigoriev I.V."/>
            <person name="Martin F.M."/>
            <person name="Hacquard S."/>
        </authorList>
    </citation>
    <scope>NUCLEOTIDE SEQUENCE</scope>
    <source>
        <strain evidence="2">MPI-CAGE-AT-0147</strain>
    </source>
</reference>
<evidence type="ECO:0000313" key="3">
    <source>
        <dbReference type="Proteomes" id="UP000738349"/>
    </source>
</evidence>
<dbReference type="EMBL" id="JAGMUV010000024">
    <property type="protein sequence ID" value="KAH7121331.1"/>
    <property type="molecule type" value="Genomic_DNA"/>
</dbReference>
<accession>A0A9P9DMN5</accession>
<keyword evidence="3" id="KW-1185">Reference proteome</keyword>
<comment type="caution">
    <text evidence="2">The sequence shown here is derived from an EMBL/GenBank/DDBJ whole genome shotgun (WGS) entry which is preliminary data.</text>
</comment>
<sequence>MEGLTQNSLERDESPSPLSSTIMRNIQRGAFMPLPLHFPSILVVLSGSFFPESIHLQLCPLHRHCPHIASPPIQQPQPQPQQPPERVPSTFQALLSSLLFSSFPLLLPPLPFCGTGSVPPGSHLRLGAQGAVVPRKPEQHPPLAIDQSLLQPTTLAHASTDLAARRHTGFPSLSHSAARRGKWLLWSKPASQRVSKLNNTSASRGISFAGCRRILKSLRAM</sequence>
<dbReference type="AlphaFoldDB" id="A0A9P9DMN5"/>
<proteinExistence type="predicted"/>
<organism evidence="2 3">
    <name type="scientific">Dactylonectria macrodidyma</name>
    <dbReference type="NCBI Taxonomy" id="307937"/>
    <lineage>
        <taxon>Eukaryota</taxon>
        <taxon>Fungi</taxon>
        <taxon>Dikarya</taxon>
        <taxon>Ascomycota</taxon>
        <taxon>Pezizomycotina</taxon>
        <taxon>Sordariomycetes</taxon>
        <taxon>Hypocreomycetidae</taxon>
        <taxon>Hypocreales</taxon>
        <taxon>Nectriaceae</taxon>
        <taxon>Dactylonectria</taxon>
    </lineage>
</organism>